<evidence type="ECO:0000259" key="1">
    <source>
        <dbReference type="Pfam" id="PF09967"/>
    </source>
</evidence>
<dbReference type="EMBL" id="JASVEJ010000025">
    <property type="protein sequence ID" value="MDL5057151.1"/>
    <property type="molecule type" value="Genomic_DNA"/>
</dbReference>
<dbReference type="PANTHER" id="PTHR38730:SF1">
    <property type="entry name" value="SLL7028 PROTEIN"/>
    <property type="match status" value="1"/>
</dbReference>
<sequence length="381" mass="42405">MSLTADIEKILSASVLRVRMRCPFFATLALFTNFHTTHTHPTAATDGKNIYFNPEFMGSLSSPQVDGVLLHEVLHAALLHGLRRGTREPLLWNIAADIVVNGAIAEQQCFELPEGTIRDPELEHLSVEEVYEILLPHAERYVLDEGACDLLDMPPGDSLSESSRQVLETYWRNAVQRAIAIARASQQQGNIPAGLWRELGSLTQAQLDWRSYLWRYLVKTPNDFMGFDRRFIGRGLYLEALEGETVQVFVAVDTSGSICDAQMQLFLSEVRGILQSYPHLKCELYYADAEAYGPYSLEGETTIPQPVGGGGTSFIPFFEKVNAQLDWHSTQICVYLTDGYGAFPLTPPEIPVLWVVTPGGLALEAFPFGETVRLLSEDGFS</sequence>
<dbReference type="Proteomes" id="UP001230986">
    <property type="component" value="Unassembled WGS sequence"/>
</dbReference>
<keyword evidence="4" id="KW-1185">Reference proteome</keyword>
<accession>A0ABT7M275</accession>
<dbReference type="Pfam" id="PF09967">
    <property type="entry name" value="DUF2201"/>
    <property type="match status" value="1"/>
</dbReference>
<name>A0ABT7M275_9CYAN</name>
<reference evidence="3 4" key="1">
    <citation type="submission" date="2023-06" db="EMBL/GenBank/DDBJ databases">
        <title>Whole genome sequence of Oscillatoria calcuttensis NRMC-F 0142.</title>
        <authorList>
            <person name="Shakena Fathima T."/>
            <person name="Muralitharan G."/>
            <person name="Thajuddin N."/>
        </authorList>
    </citation>
    <scope>NUCLEOTIDE SEQUENCE [LARGE SCALE GENOMIC DNA]</scope>
    <source>
        <strain evidence="3 4">NRMC-F 0142</strain>
    </source>
</reference>
<gene>
    <name evidence="3" type="ORF">QQ055_06680</name>
</gene>
<evidence type="ECO:0000259" key="2">
    <source>
        <dbReference type="Pfam" id="PF13203"/>
    </source>
</evidence>
<evidence type="ECO:0000313" key="4">
    <source>
        <dbReference type="Proteomes" id="UP001230986"/>
    </source>
</evidence>
<dbReference type="RefSeq" id="WP_286004407.1">
    <property type="nucleotide sequence ID" value="NZ_JASVEJ010000025.1"/>
</dbReference>
<dbReference type="InterPro" id="IPR018698">
    <property type="entry name" value="VWA-like_dom"/>
</dbReference>
<comment type="caution">
    <text evidence="3">The sequence shown here is derived from an EMBL/GenBank/DDBJ whole genome shotgun (WGS) entry which is preliminary data.</text>
</comment>
<dbReference type="Pfam" id="PF13203">
    <property type="entry name" value="DUF2201_N"/>
    <property type="match status" value="1"/>
</dbReference>
<feature type="domain" description="VWA-like" evidence="1">
    <location>
        <begin position="249"/>
        <end position="374"/>
    </location>
</feature>
<dbReference type="InterPro" id="IPR025154">
    <property type="entry name" value="Put_metallopeptidase_dom"/>
</dbReference>
<dbReference type="PANTHER" id="PTHR38730">
    <property type="entry name" value="SLL7028 PROTEIN"/>
    <property type="match status" value="1"/>
</dbReference>
<proteinExistence type="predicted"/>
<organism evidence="3 4">
    <name type="scientific">Geitlerinema calcuttense NRMC-F 0142</name>
    <dbReference type="NCBI Taxonomy" id="2922238"/>
    <lineage>
        <taxon>Bacteria</taxon>
        <taxon>Bacillati</taxon>
        <taxon>Cyanobacteriota</taxon>
        <taxon>Cyanophyceae</taxon>
        <taxon>Geitlerinematales</taxon>
        <taxon>Geitlerinemataceae</taxon>
        <taxon>Geitlerinema</taxon>
    </lineage>
</organism>
<evidence type="ECO:0000313" key="3">
    <source>
        <dbReference type="EMBL" id="MDL5057151.1"/>
    </source>
</evidence>
<protein>
    <submittedName>
        <fullName evidence="3">VWA-like domain-containing protein</fullName>
    </submittedName>
</protein>
<feature type="domain" description="Putative metallopeptidase" evidence="2">
    <location>
        <begin position="17"/>
        <end position="134"/>
    </location>
</feature>